<comment type="caution">
    <text evidence="1">The sequence shown here is derived from an EMBL/GenBank/DDBJ whole genome shotgun (WGS) entry which is preliminary data.</text>
</comment>
<proteinExistence type="predicted"/>
<sequence>MFFSLQVPYRKAADIAAALDEDRRIFRQIRRIEILFPRQGFADKKIFQQDVIKNALPGTSPVCDSNGVAIKCAVNIADMNPPDRRFKREYPDGAVAIIRKNTVYVNV</sequence>
<protein>
    <submittedName>
        <fullName evidence="1">Uncharacterized protein</fullName>
    </submittedName>
</protein>
<accession>A0A644ZXJ9</accession>
<gene>
    <name evidence="1" type="ORF">SDC9_92345</name>
</gene>
<reference evidence="1" key="1">
    <citation type="submission" date="2019-08" db="EMBL/GenBank/DDBJ databases">
        <authorList>
            <person name="Kucharzyk K."/>
            <person name="Murdoch R.W."/>
            <person name="Higgins S."/>
            <person name="Loffler F."/>
        </authorList>
    </citation>
    <scope>NUCLEOTIDE SEQUENCE</scope>
</reference>
<name>A0A644ZXJ9_9ZZZZ</name>
<organism evidence="1">
    <name type="scientific">bioreactor metagenome</name>
    <dbReference type="NCBI Taxonomy" id="1076179"/>
    <lineage>
        <taxon>unclassified sequences</taxon>
        <taxon>metagenomes</taxon>
        <taxon>ecological metagenomes</taxon>
    </lineage>
</organism>
<dbReference type="AlphaFoldDB" id="A0A644ZXJ9"/>
<evidence type="ECO:0000313" key="1">
    <source>
        <dbReference type="EMBL" id="MPM45655.1"/>
    </source>
</evidence>
<dbReference type="EMBL" id="VSSQ01010963">
    <property type="protein sequence ID" value="MPM45655.1"/>
    <property type="molecule type" value="Genomic_DNA"/>
</dbReference>